<dbReference type="PANTHER" id="PTHR43000">
    <property type="entry name" value="DTDP-D-GLUCOSE 4,6-DEHYDRATASE-RELATED"/>
    <property type="match status" value="1"/>
</dbReference>
<reference evidence="2 3" key="1">
    <citation type="journal article" date="2016" name="Genome Announc.">
        <title>Draft Genome Sequence of the Anaerobic Ammonium-Oxidizing Bacterium 'Candidatus Brocadia sp. 40'.</title>
        <authorList>
            <person name="Ali M."/>
            <person name="Haroon M.F."/>
            <person name="Narita Y."/>
            <person name="Zhang L."/>
            <person name="Rangel Shaw D."/>
            <person name="Okabe S."/>
            <person name="Saikaly P.E."/>
        </authorList>
    </citation>
    <scope>NUCLEOTIDE SEQUENCE [LARGE SCALE GENOMIC DNA]</scope>
    <source>
        <strain evidence="2 3">40</strain>
    </source>
</reference>
<dbReference type="Proteomes" id="UP000242219">
    <property type="component" value="Unassembled WGS sequence"/>
</dbReference>
<proteinExistence type="predicted"/>
<dbReference type="InterPro" id="IPR016040">
    <property type="entry name" value="NAD(P)-bd_dom"/>
</dbReference>
<evidence type="ECO:0000313" key="3">
    <source>
        <dbReference type="Proteomes" id="UP000242219"/>
    </source>
</evidence>
<dbReference type="EMBL" id="MJUW02000117">
    <property type="protein sequence ID" value="OQD44745.1"/>
    <property type="molecule type" value="Genomic_DNA"/>
</dbReference>
<dbReference type="PRINTS" id="PR01713">
    <property type="entry name" value="NUCEPIMERASE"/>
</dbReference>
<gene>
    <name evidence="2" type="ORF">BIY37_12060</name>
</gene>
<dbReference type="SUPFAM" id="SSF51735">
    <property type="entry name" value="NAD(P)-binding Rossmann-fold domains"/>
    <property type="match status" value="1"/>
</dbReference>
<organism evidence="2 3">
    <name type="scientific">Candidatus Brocadia sapporoensis</name>
    <dbReference type="NCBI Taxonomy" id="392547"/>
    <lineage>
        <taxon>Bacteria</taxon>
        <taxon>Pseudomonadati</taxon>
        <taxon>Planctomycetota</taxon>
        <taxon>Candidatus Brocadiia</taxon>
        <taxon>Candidatus Brocadiales</taxon>
        <taxon>Candidatus Brocadiaceae</taxon>
        <taxon>Candidatus Brocadia</taxon>
    </lineage>
</organism>
<dbReference type="RefSeq" id="WP_070068073.1">
    <property type="nucleotide sequence ID" value="NZ_MJUW02000117.1"/>
</dbReference>
<feature type="domain" description="NAD(P)-binding" evidence="1">
    <location>
        <begin position="4"/>
        <end position="304"/>
    </location>
</feature>
<dbReference type="Pfam" id="PF16363">
    <property type="entry name" value="GDP_Man_Dehyd"/>
    <property type="match status" value="1"/>
</dbReference>
<protein>
    <submittedName>
        <fullName evidence="2">Epimerase</fullName>
    </submittedName>
</protein>
<dbReference type="AlphaFoldDB" id="A0A1V6LX83"/>
<dbReference type="Gene3D" id="3.40.50.720">
    <property type="entry name" value="NAD(P)-binding Rossmann-like Domain"/>
    <property type="match status" value="1"/>
</dbReference>
<accession>A0A1V6LX83</accession>
<dbReference type="InterPro" id="IPR036291">
    <property type="entry name" value="NAD(P)-bd_dom_sf"/>
</dbReference>
<keyword evidence="3" id="KW-1185">Reference proteome</keyword>
<name>A0A1V6LX83_9BACT</name>
<comment type="caution">
    <text evidence="2">The sequence shown here is derived from an EMBL/GenBank/DDBJ whole genome shotgun (WGS) entry which is preliminary data.</text>
</comment>
<sequence>MTILVTGGAGFIGSHVVERLLSEGEQVVIIDNFNDFYLPAYKRENLSAVMGNPNLTLYETDICNTASCREIFEKHGIEKIIHLAAYAGVRPSIERPLLYEEVNCRGTLNLLELSRIYKIKQFIFGSSSSVYGNNKKIPFSEDDAVNEPISPYAATKRAGELYCYNYHHLYKIPVVCLRFFTVYGPRQRPDLAIRKFTELIDHDQLIPMYGDGTTQRDYTFVSDIISGIVSVVKRQFTFEIINLGNSIPIRLARLVELIEQELGKKAKIKKLPEQPGDVHRTYADIKKAEQFLHYKPEIPIEQGICLFIAWYKGRKK</sequence>
<evidence type="ECO:0000313" key="2">
    <source>
        <dbReference type="EMBL" id="OQD44745.1"/>
    </source>
</evidence>
<evidence type="ECO:0000259" key="1">
    <source>
        <dbReference type="Pfam" id="PF16363"/>
    </source>
</evidence>